<dbReference type="Proteomes" id="UP000009168">
    <property type="component" value="Unassembled WGS sequence"/>
</dbReference>
<evidence type="ECO:0000313" key="10">
    <source>
        <dbReference type="EMBL" id="EAR92404.1"/>
    </source>
</evidence>
<keyword evidence="3" id="KW-0677">Repeat</keyword>
<evidence type="ECO:0000256" key="6">
    <source>
        <dbReference type="ARBA" id="ARBA00022833"/>
    </source>
</evidence>
<dbReference type="GO" id="GO:0008270">
    <property type="term" value="F:zinc ion binding"/>
    <property type="evidence" value="ECO:0007669"/>
    <property type="project" value="UniProtKB-KW"/>
</dbReference>
<evidence type="ECO:0000256" key="3">
    <source>
        <dbReference type="ARBA" id="ARBA00022737"/>
    </source>
</evidence>
<evidence type="ECO:0000313" key="11">
    <source>
        <dbReference type="Proteomes" id="UP000009168"/>
    </source>
</evidence>
<dbReference type="PANTHER" id="PTHR11685">
    <property type="entry name" value="RBR FAMILY RING FINGER AND IBR DOMAIN-CONTAINING"/>
    <property type="match status" value="1"/>
</dbReference>
<sequence>MSFQSNSTDTKTYTPPFKTKNRDQGKDPIFFYTKLNKDLKEKIQEEFQYKLEDDYIYLLLESYRRDCFHEMIKVIIMLLFRDEKSFFSFFKKQNSKTHIQCLYGEGYDVQQLKNQSDPTYYLDLMNKYLRIGNQYSFIKCNLCYNLFQKINNNYQKFRDQLPQVFEYVIYKYNQTPKAYPFEKYKENPGNNTLKIRLCFLATYAQNLCTKKDSENEPFFIFQQAYCNFDKLEDTYLQETLKSGRFFVVSNKNNTKKYAFSDMPVVVDFTDEEINQPSLYLIDWYEDLQDYMMQISGSISYPKTLSQDIYRSLQVRLEKELGNFINCDLLRGKLREDQYNITLWIEARKIQKEIIQKSNILEKEQKIIRIFDYEDNLIQQRQIDPFEVEYIDPEHKCKFIYGDGLEITNYLLPNEYDSVLIENYPENENEVSFFQEFKLNYQLILSIKKKNQQLYVKCLNYALAKEFYNYFINNHLVKDKQNRLISKPLITENLYTNKAMYVMKVQYEVIHNLQGQQTIEQVFDLFIKNSYKIVENKNNVQNQNQKICYLLFDKKETGDIIKETLNQQLAYGIRFVSMDMQEIKQGKITIDHKVYIYYEELLKKIYPNEYKILLPNEQEYEEKETVQQLLQKKTQLVKKQIIRFFDDPKDNSKVNILIQSDTDKLVFKGLYEIQMVIKPKDIYQLKDTYQYHIFTNEDAKNKLKELSINNSIYIHHNHQLNRLEFYTYQTAKQSKNLVKKVIQEIEEYINKYKVSVSFNIQQSNSKGLVEYLKIKGFPYQYEHNKIQTKIVYTQFKEQLNYINENFMKPLHQNVEDCQICYDTQELFKLSNCQCKTVCKSCLKAHIKDEVITSLTHFKAQIICPSCNKQPISIRDINKIFDKFALQDLFKMRFKSGIDHLKNENGQRIFKGCDFPDCKGIMRIPYIVTKDTSDHWQCPMCQYDYCIKHILNQQYHLPLHDVHENLISCEAQIKDVGINDLEELGVIKVCPNCKAKFSHEEGCNHLTCKECKCHFCAICNWYELQQKDIYKHLQELHSGHSSNKPVSLKTANQETIEKLQKKLEKRQNNIKEGKILKADSDEEDNVFQKLKLPKSCRFQLGDVDENLLKVLFHESDFQLQQSQVSKVFNY</sequence>
<evidence type="ECO:0000259" key="9">
    <source>
        <dbReference type="PROSITE" id="PS51873"/>
    </source>
</evidence>
<keyword evidence="1" id="KW-0808">Transferase</keyword>
<proteinExistence type="predicted"/>
<dbReference type="Gene3D" id="1.20.120.1750">
    <property type="match status" value="1"/>
</dbReference>
<dbReference type="SUPFAM" id="SSF57850">
    <property type="entry name" value="RING/U-box"/>
    <property type="match status" value="1"/>
</dbReference>
<feature type="coiled-coil region" evidence="7">
    <location>
        <begin position="1047"/>
        <end position="1074"/>
    </location>
</feature>
<dbReference type="CDD" id="cd20336">
    <property type="entry name" value="Rcat_RBR"/>
    <property type="match status" value="1"/>
</dbReference>
<keyword evidence="4" id="KW-0863">Zinc-finger</keyword>
<dbReference type="HOGENOM" id="CLU_279467_0_0_1"/>
<keyword evidence="2" id="KW-0479">Metal-binding</keyword>
<protein>
    <recommendedName>
        <fullName evidence="9">RING-type domain-containing protein</fullName>
    </recommendedName>
</protein>
<dbReference type="InterPro" id="IPR044066">
    <property type="entry name" value="TRIAD_supradom"/>
</dbReference>
<dbReference type="PROSITE" id="PS51873">
    <property type="entry name" value="TRIAD"/>
    <property type="match status" value="1"/>
</dbReference>
<dbReference type="GO" id="GO:0016567">
    <property type="term" value="P:protein ubiquitination"/>
    <property type="evidence" value="ECO:0007669"/>
    <property type="project" value="InterPro"/>
</dbReference>
<dbReference type="GO" id="GO:0004842">
    <property type="term" value="F:ubiquitin-protein transferase activity"/>
    <property type="evidence" value="ECO:0007669"/>
    <property type="project" value="InterPro"/>
</dbReference>
<organism evidence="10 11">
    <name type="scientific">Tetrahymena thermophila (strain SB210)</name>
    <dbReference type="NCBI Taxonomy" id="312017"/>
    <lineage>
        <taxon>Eukaryota</taxon>
        <taxon>Sar</taxon>
        <taxon>Alveolata</taxon>
        <taxon>Ciliophora</taxon>
        <taxon>Intramacronucleata</taxon>
        <taxon>Oligohymenophorea</taxon>
        <taxon>Hymenostomatida</taxon>
        <taxon>Tetrahymenina</taxon>
        <taxon>Tetrahymenidae</taxon>
        <taxon>Tetrahymena</taxon>
    </lineage>
</organism>
<dbReference type="STRING" id="312017.Q236U6"/>
<accession>Q236U6</accession>
<keyword evidence="6" id="KW-0862">Zinc</keyword>
<evidence type="ECO:0000256" key="8">
    <source>
        <dbReference type="SAM" id="MobiDB-lite"/>
    </source>
</evidence>
<feature type="compositionally biased region" description="Polar residues" evidence="8">
    <location>
        <begin position="1"/>
        <end position="13"/>
    </location>
</feature>
<dbReference type="KEGG" id="tet:TTHERM_00085020"/>
<evidence type="ECO:0000256" key="1">
    <source>
        <dbReference type="ARBA" id="ARBA00022679"/>
    </source>
</evidence>
<dbReference type="InParanoid" id="Q236U6"/>
<dbReference type="Pfam" id="PF22191">
    <property type="entry name" value="IBR_1"/>
    <property type="match status" value="1"/>
</dbReference>
<dbReference type="CDD" id="cd16449">
    <property type="entry name" value="RING-HC"/>
    <property type="match status" value="1"/>
</dbReference>
<dbReference type="AlphaFoldDB" id="Q236U6"/>
<feature type="region of interest" description="Disordered" evidence="8">
    <location>
        <begin position="1"/>
        <end position="25"/>
    </location>
</feature>
<feature type="domain" description="RING-type" evidence="9">
    <location>
        <begin position="812"/>
        <end position="1034"/>
    </location>
</feature>
<dbReference type="InterPro" id="IPR031127">
    <property type="entry name" value="E3_UB_ligase_RBR"/>
</dbReference>
<evidence type="ECO:0000256" key="7">
    <source>
        <dbReference type="SAM" id="Coils"/>
    </source>
</evidence>
<gene>
    <name evidence="10" type="ORF">TTHERM_00085020</name>
</gene>
<keyword evidence="7" id="KW-0175">Coiled coil</keyword>
<name>Q236U6_TETTS</name>
<keyword evidence="5" id="KW-0833">Ubl conjugation pathway</keyword>
<dbReference type="EMBL" id="GG662749">
    <property type="protein sequence ID" value="EAR92404.1"/>
    <property type="molecule type" value="Genomic_DNA"/>
</dbReference>
<dbReference type="OrthoDB" id="1431934at2759"/>
<dbReference type="eggNOG" id="KOG1812">
    <property type="taxonomic scope" value="Eukaryota"/>
</dbReference>
<keyword evidence="11" id="KW-1185">Reference proteome</keyword>
<reference evidence="11" key="1">
    <citation type="journal article" date="2006" name="PLoS Biol.">
        <title>Macronuclear genome sequence of the ciliate Tetrahymena thermophila, a model eukaryote.</title>
        <authorList>
            <person name="Eisen J.A."/>
            <person name="Coyne R.S."/>
            <person name="Wu M."/>
            <person name="Wu D."/>
            <person name="Thiagarajan M."/>
            <person name="Wortman J.R."/>
            <person name="Badger J.H."/>
            <person name="Ren Q."/>
            <person name="Amedeo P."/>
            <person name="Jones K.M."/>
            <person name="Tallon L.J."/>
            <person name="Delcher A.L."/>
            <person name="Salzberg S.L."/>
            <person name="Silva J.C."/>
            <person name="Haas B.J."/>
            <person name="Majoros W.H."/>
            <person name="Farzad M."/>
            <person name="Carlton J.M."/>
            <person name="Smith R.K. Jr."/>
            <person name="Garg J."/>
            <person name="Pearlman R.E."/>
            <person name="Karrer K.M."/>
            <person name="Sun L."/>
            <person name="Manning G."/>
            <person name="Elde N.C."/>
            <person name="Turkewitz A.P."/>
            <person name="Asai D.J."/>
            <person name="Wilkes D.E."/>
            <person name="Wang Y."/>
            <person name="Cai H."/>
            <person name="Collins K."/>
            <person name="Stewart B.A."/>
            <person name="Lee S.R."/>
            <person name="Wilamowska K."/>
            <person name="Weinberg Z."/>
            <person name="Ruzzo W.L."/>
            <person name="Wloga D."/>
            <person name="Gaertig J."/>
            <person name="Frankel J."/>
            <person name="Tsao C.-C."/>
            <person name="Gorovsky M.A."/>
            <person name="Keeling P.J."/>
            <person name="Waller R.F."/>
            <person name="Patron N.J."/>
            <person name="Cherry J.M."/>
            <person name="Stover N.A."/>
            <person name="Krieger C.J."/>
            <person name="del Toro C."/>
            <person name="Ryder H.F."/>
            <person name="Williamson S.C."/>
            <person name="Barbeau R.A."/>
            <person name="Hamilton E.P."/>
            <person name="Orias E."/>
        </authorList>
    </citation>
    <scope>NUCLEOTIDE SEQUENCE [LARGE SCALE GENOMIC DNA]</scope>
    <source>
        <strain evidence="11">SB210</strain>
    </source>
</reference>
<dbReference type="RefSeq" id="XP_001012649.1">
    <property type="nucleotide sequence ID" value="XM_001012649.3"/>
</dbReference>
<evidence type="ECO:0000256" key="5">
    <source>
        <dbReference type="ARBA" id="ARBA00022786"/>
    </source>
</evidence>
<dbReference type="GeneID" id="7824287"/>
<evidence type="ECO:0000256" key="2">
    <source>
        <dbReference type="ARBA" id="ARBA00022723"/>
    </source>
</evidence>
<evidence type="ECO:0000256" key="4">
    <source>
        <dbReference type="ARBA" id="ARBA00022771"/>
    </source>
</evidence>